<sequence length="780" mass="88442">MDDVLQLCIDVFPWISNQATRLGLETRDARFARLGGELFILSQQLQSPNIEAWMGPTLLKIAELINKACSLVRVKRTRKEQSLITLQKILRYKDSDAPDGIKVINDLRLSLPEFVQKNPEYNVLLSLIADCLRMTDSTDPLSDADTRPAYTDPKYPVHINNTLYTHLRIHSSCSCSAQHLDYARLRLDARHDKEKYADIPFELLFDASPVLAQNTGCSLHWKEAKIWVSRHIGSSKGKQVVFAAQPVELPSRGKNSLPPLEGSRKVQLGDFCRLIGSSDNTSIDFHIQNNAMRFTSSTPGTAWRDFLPQAGVPLSEWLEQTEYLSNRVKVTLAYTIARSVWKYYNSYWMKTPWTHDNIQMLKERINEYGRIGPHPYFTTKLDKRKGEMQDFYEADDVLHMYPNVLALAIVLIEIATKQPFKSDDPNSLWDVITINDKYEWAWTTANRSDLRNTVGAIYEKVVNSCLDGELFKDSLIDASNPDKNLEIRQSILYDKIVVPLRELYHAYIDDWDIQESSQVHSQSTSSLTSASKPDETKKSLSNCPSHTEFCVAIFCALPLEADAIGELLDEVWNEEDYYFKKSIGDDNTYTLGRISRHNVVLVHMPGMGKGAASQAASSLRSSYPGIKLALVIGICGGVPAHEGIEELILGDVVISDGIVQYDFGRQFPDGFSSKSGPEVRGRPLPRIRGMLAKFKVWRNRQRIEIKLAQYLDDLQNAVGAKRAGYPGIEKDELYHSTYRHKHHQHTSTCRSCSENDASRANGCKRLLNLDKFQPQEFILV</sequence>
<feature type="compositionally biased region" description="Low complexity" evidence="1">
    <location>
        <begin position="522"/>
        <end position="531"/>
    </location>
</feature>
<dbReference type="Pfam" id="PF01048">
    <property type="entry name" value="PNP_UDP_1"/>
    <property type="match status" value="1"/>
</dbReference>
<evidence type="ECO:0000259" key="3">
    <source>
        <dbReference type="Pfam" id="PF24476"/>
    </source>
</evidence>
<evidence type="ECO:0000256" key="1">
    <source>
        <dbReference type="SAM" id="MobiDB-lite"/>
    </source>
</evidence>
<protein>
    <recommendedName>
        <fullName evidence="6">Nucleoside phosphorylase domain-containing protein</fullName>
    </recommendedName>
</protein>
<organism evidence="4 5">
    <name type="scientific">Aspergillus nanangensis</name>
    <dbReference type="NCBI Taxonomy" id="2582783"/>
    <lineage>
        <taxon>Eukaryota</taxon>
        <taxon>Fungi</taxon>
        <taxon>Dikarya</taxon>
        <taxon>Ascomycota</taxon>
        <taxon>Pezizomycotina</taxon>
        <taxon>Eurotiomycetes</taxon>
        <taxon>Eurotiomycetidae</taxon>
        <taxon>Eurotiales</taxon>
        <taxon>Aspergillaceae</taxon>
        <taxon>Aspergillus</taxon>
        <taxon>Aspergillus subgen. Circumdati</taxon>
    </lineage>
</organism>
<dbReference type="Proteomes" id="UP001194746">
    <property type="component" value="Unassembled WGS sequence"/>
</dbReference>
<accession>A0AAD4GUY4</accession>
<dbReference type="InterPro" id="IPR000845">
    <property type="entry name" value="Nucleoside_phosphorylase_d"/>
</dbReference>
<proteinExistence type="predicted"/>
<dbReference type="InterPro" id="IPR053137">
    <property type="entry name" value="NLR-like"/>
</dbReference>
<dbReference type="InterPro" id="IPR056002">
    <property type="entry name" value="DUF7580"/>
</dbReference>
<feature type="domain" description="DUF7580" evidence="3">
    <location>
        <begin position="164"/>
        <end position="502"/>
    </location>
</feature>
<dbReference type="Gene3D" id="3.40.50.1580">
    <property type="entry name" value="Nucleoside phosphorylase domain"/>
    <property type="match status" value="1"/>
</dbReference>
<dbReference type="InterPro" id="IPR035994">
    <property type="entry name" value="Nucleoside_phosphorylase_sf"/>
</dbReference>
<evidence type="ECO:0000313" key="4">
    <source>
        <dbReference type="EMBL" id="KAF9890247.1"/>
    </source>
</evidence>
<dbReference type="SUPFAM" id="SSF53167">
    <property type="entry name" value="Purine and uridine phosphorylases"/>
    <property type="match status" value="1"/>
</dbReference>
<comment type="caution">
    <text evidence="4">The sequence shown here is derived from an EMBL/GenBank/DDBJ whole genome shotgun (WGS) entry which is preliminary data.</text>
</comment>
<dbReference type="GO" id="GO:0003824">
    <property type="term" value="F:catalytic activity"/>
    <property type="evidence" value="ECO:0007669"/>
    <property type="project" value="InterPro"/>
</dbReference>
<evidence type="ECO:0000313" key="5">
    <source>
        <dbReference type="Proteomes" id="UP001194746"/>
    </source>
</evidence>
<dbReference type="EMBL" id="VCAU01000028">
    <property type="protein sequence ID" value="KAF9890247.1"/>
    <property type="molecule type" value="Genomic_DNA"/>
</dbReference>
<gene>
    <name evidence="4" type="ORF">FE257_006159</name>
</gene>
<dbReference type="GO" id="GO:0009116">
    <property type="term" value="P:nucleoside metabolic process"/>
    <property type="evidence" value="ECO:0007669"/>
    <property type="project" value="InterPro"/>
</dbReference>
<feature type="domain" description="Nucleoside phosphorylase" evidence="2">
    <location>
        <begin position="551"/>
        <end position="669"/>
    </location>
</feature>
<dbReference type="PANTHER" id="PTHR46082:SF6">
    <property type="entry name" value="AAA+ ATPASE DOMAIN-CONTAINING PROTEIN-RELATED"/>
    <property type="match status" value="1"/>
</dbReference>
<keyword evidence="5" id="KW-1185">Reference proteome</keyword>
<feature type="region of interest" description="Disordered" evidence="1">
    <location>
        <begin position="522"/>
        <end position="542"/>
    </location>
</feature>
<reference evidence="4" key="2">
    <citation type="submission" date="2020-02" db="EMBL/GenBank/DDBJ databases">
        <authorList>
            <person name="Gilchrist C.L.M."/>
            <person name="Chooi Y.-H."/>
        </authorList>
    </citation>
    <scope>NUCLEOTIDE SEQUENCE</scope>
    <source>
        <strain evidence="4">MST-FP2251</strain>
    </source>
</reference>
<reference evidence="4" key="1">
    <citation type="journal article" date="2019" name="Beilstein J. Org. Chem.">
        <title>Nanangenines: drimane sesquiterpenoids as the dominant metabolite cohort of a novel Australian fungus, Aspergillus nanangensis.</title>
        <authorList>
            <person name="Lacey H.J."/>
            <person name="Gilchrist C.L.M."/>
            <person name="Crombie A."/>
            <person name="Kalaitzis J.A."/>
            <person name="Vuong D."/>
            <person name="Rutledge P.J."/>
            <person name="Turner P."/>
            <person name="Pitt J.I."/>
            <person name="Lacey E."/>
            <person name="Chooi Y.H."/>
            <person name="Piggott A.M."/>
        </authorList>
    </citation>
    <scope>NUCLEOTIDE SEQUENCE</scope>
    <source>
        <strain evidence="4">MST-FP2251</strain>
    </source>
</reference>
<name>A0AAD4GUY4_ASPNN</name>
<dbReference type="AlphaFoldDB" id="A0AAD4GUY4"/>
<dbReference type="PANTHER" id="PTHR46082">
    <property type="entry name" value="ATP/GTP-BINDING PROTEIN-RELATED"/>
    <property type="match status" value="1"/>
</dbReference>
<evidence type="ECO:0008006" key="6">
    <source>
        <dbReference type="Google" id="ProtNLM"/>
    </source>
</evidence>
<evidence type="ECO:0000259" key="2">
    <source>
        <dbReference type="Pfam" id="PF01048"/>
    </source>
</evidence>
<dbReference type="Pfam" id="PF24476">
    <property type="entry name" value="DUF7580"/>
    <property type="match status" value="1"/>
</dbReference>